<gene>
    <name evidence="1" type="ORF">F4556_003409</name>
</gene>
<name>A0A7W7SCC0_9ACTN</name>
<reference evidence="1 2" key="1">
    <citation type="submission" date="2020-08" db="EMBL/GenBank/DDBJ databases">
        <title>Sequencing the genomes of 1000 actinobacteria strains.</title>
        <authorList>
            <person name="Klenk H.-P."/>
        </authorList>
    </citation>
    <scope>NUCLEOTIDE SEQUENCE [LARGE SCALE GENOMIC DNA]</scope>
    <source>
        <strain evidence="1 2">DSM 44786</strain>
    </source>
</reference>
<dbReference type="RefSeq" id="WP_313068337.1">
    <property type="nucleotide sequence ID" value="NZ_JACHJR010000001.1"/>
</dbReference>
<dbReference type="AlphaFoldDB" id="A0A7W7SCC0"/>
<evidence type="ECO:0000313" key="1">
    <source>
        <dbReference type="EMBL" id="MBB4947874.1"/>
    </source>
</evidence>
<dbReference type="EMBL" id="JACHJR010000001">
    <property type="protein sequence ID" value="MBB4947874.1"/>
    <property type="molecule type" value="Genomic_DNA"/>
</dbReference>
<dbReference type="NCBIfam" id="NF041638">
    <property type="entry name" value="QRL_CxxC_CxxC"/>
    <property type="match status" value="1"/>
</dbReference>
<evidence type="ECO:0000313" key="2">
    <source>
        <dbReference type="Proteomes" id="UP000573327"/>
    </source>
</evidence>
<dbReference type="InterPro" id="IPR048142">
    <property type="entry name" value="QRL_CxxC_CxxC"/>
</dbReference>
<protein>
    <submittedName>
        <fullName evidence="1">Uncharacterized protein</fullName>
    </submittedName>
</protein>
<keyword evidence="2" id="KW-1185">Reference proteome</keyword>
<dbReference type="Proteomes" id="UP000573327">
    <property type="component" value="Unassembled WGS sequence"/>
</dbReference>
<accession>A0A7W7SCC0</accession>
<sequence length="131" mass="14588">MSRPRHPVPDCPTGPGVLPTYRWRQAPDGLLTRRQLRARGLRPNGQDVAAQIQWRSRFGGTGLALLYRPELASPVREMTPRRRAALAAANRARRMCPDCGRDAGYVLPVRYGTCIPCADGTELTQNRRPPS</sequence>
<comment type="caution">
    <text evidence="1">The sequence shown here is derived from an EMBL/GenBank/DDBJ whole genome shotgun (WGS) entry which is preliminary data.</text>
</comment>
<organism evidence="1 2">
    <name type="scientific">Kitasatospora gansuensis</name>
    <dbReference type="NCBI Taxonomy" id="258050"/>
    <lineage>
        <taxon>Bacteria</taxon>
        <taxon>Bacillati</taxon>
        <taxon>Actinomycetota</taxon>
        <taxon>Actinomycetes</taxon>
        <taxon>Kitasatosporales</taxon>
        <taxon>Streptomycetaceae</taxon>
        <taxon>Kitasatospora</taxon>
    </lineage>
</organism>
<proteinExistence type="predicted"/>